<gene>
    <name evidence="1" type="ORF">phytr_12210</name>
</gene>
<evidence type="ECO:0000313" key="1">
    <source>
        <dbReference type="EMBL" id="AVP88146.1"/>
    </source>
</evidence>
<reference evidence="1 2" key="1">
    <citation type="submission" date="2018-03" db="EMBL/GenBank/DDBJ databases">
        <title>A gene transfer event suggests a long-term partnership between eustigmatophyte algae and a novel lineage of endosymbiotic bacteria.</title>
        <authorList>
            <person name="Yurchenko T."/>
            <person name="Sevcikova T."/>
            <person name="Pribyl P."/>
            <person name="El Karkouri K."/>
            <person name="Klimes V."/>
            <person name="Amaral R."/>
            <person name="Zbrankova V."/>
            <person name="Kim E."/>
            <person name="Raoult D."/>
            <person name="Santos L.M.A."/>
            <person name="Elias M."/>
        </authorList>
    </citation>
    <scope>NUCLEOTIDE SEQUENCE [LARGE SCALE GENOMIC DNA]</scope>
    <source>
        <strain evidence="1">CCALA 838</strain>
    </source>
</reference>
<accession>A0A2P1PA78</accession>
<sequence length="207" mass="24150">MKYADLKDFSLILNEEVLDKHLQERSKAEVEVMYKRYLDSIKFFMIKHNLIVSGKLNPKSSMIPDDINMLESWIKNGVIKIIYNSNLHDACNPKCEDLKKIRLNFSETDLKQYVEHSIHTEGKKYKNLIKFIVKKHNDMVKSSISRSELQDKEILEFLIKKGCVELDTKQVNSDDFIEINSNTYMYPITSTKELGEASSDSKIFDDI</sequence>
<dbReference type="KEGG" id="ptc:phytr_12210"/>
<evidence type="ECO:0000313" key="2">
    <source>
        <dbReference type="Proteomes" id="UP000241762"/>
    </source>
</evidence>
<dbReference type="EMBL" id="CP027845">
    <property type="protein sequence ID" value="AVP88146.1"/>
    <property type="molecule type" value="Genomic_DNA"/>
</dbReference>
<organism evidence="1 2">
    <name type="scientific">Candidatus Phycorickettsia trachydisci</name>
    <dbReference type="NCBI Taxonomy" id="2115978"/>
    <lineage>
        <taxon>Bacteria</taxon>
        <taxon>Pseudomonadati</taxon>
        <taxon>Pseudomonadota</taxon>
        <taxon>Alphaproteobacteria</taxon>
        <taxon>Rickettsiales</taxon>
        <taxon>Rickettsiaceae</taxon>
        <taxon>Candidatus Phycorickettsia</taxon>
    </lineage>
</organism>
<protein>
    <submittedName>
        <fullName evidence="1">Uncharacterized protein</fullName>
    </submittedName>
</protein>
<dbReference type="AlphaFoldDB" id="A0A2P1PA78"/>
<keyword evidence="2" id="KW-1185">Reference proteome</keyword>
<dbReference type="RefSeq" id="WP_106874959.1">
    <property type="nucleotide sequence ID" value="NZ_CP027845.1"/>
</dbReference>
<dbReference type="Proteomes" id="UP000241762">
    <property type="component" value="Chromosome"/>
</dbReference>
<proteinExistence type="predicted"/>
<name>A0A2P1PA78_9RICK</name>